<name>A0A0F9D8L9_9ZZZZ</name>
<gene>
    <name evidence="1" type="ORF">LCGC14_2229420</name>
</gene>
<comment type="caution">
    <text evidence="1">The sequence shown here is derived from an EMBL/GenBank/DDBJ whole genome shotgun (WGS) entry which is preliminary data.</text>
</comment>
<evidence type="ECO:0000313" key="1">
    <source>
        <dbReference type="EMBL" id="KKL58038.1"/>
    </source>
</evidence>
<accession>A0A0F9D8L9</accession>
<dbReference type="AlphaFoldDB" id="A0A0F9D8L9"/>
<proteinExistence type="predicted"/>
<evidence type="ECO:0008006" key="2">
    <source>
        <dbReference type="Google" id="ProtNLM"/>
    </source>
</evidence>
<dbReference type="EMBL" id="LAZR01029958">
    <property type="protein sequence ID" value="KKL58038.1"/>
    <property type="molecule type" value="Genomic_DNA"/>
</dbReference>
<sequence length="101" mass="11798">MEDICNNCGEVYEKDYKTKYCLSCKPKMKKIWADRNPLIKRLARIKAKNNIEIPEGCVCKYCKLRKAIHRHHPNHSKPLEVELVCRPCHINIHRGEEVGAV</sequence>
<protein>
    <recommendedName>
        <fullName evidence="2">HNH nuclease domain-containing protein</fullName>
    </recommendedName>
</protein>
<organism evidence="1">
    <name type="scientific">marine sediment metagenome</name>
    <dbReference type="NCBI Taxonomy" id="412755"/>
    <lineage>
        <taxon>unclassified sequences</taxon>
        <taxon>metagenomes</taxon>
        <taxon>ecological metagenomes</taxon>
    </lineage>
</organism>
<reference evidence="1" key="1">
    <citation type="journal article" date="2015" name="Nature">
        <title>Complex archaea that bridge the gap between prokaryotes and eukaryotes.</title>
        <authorList>
            <person name="Spang A."/>
            <person name="Saw J.H."/>
            <person name="Jorgensen S.L."/>
            <person name="Zaremba-Niedzwiedzka K."/>
            <person name="Martijn J."/>
            <person name="Lind A.E."/>
            <person name="van Eijk R."/>
            <person name="Schleper C."/>
            <person name="Guy L."/>
            <person name="Ettema T.J."/>
        </authorList>
    </citation>
    <scope>NUCLEOTIDE SEQUENCE</scope>
</reference>